<evidence type="ECO:0000313" key="2">
    <source>
        <dbReference type="EMBL" id="KYQ60715.1"/>
    </source>
</evidence>
<keyword evidence="3" id="KW-1185">Reference proteome</keyword>
<dbReference type="Proteomes" id="UP000075809">
    <property type="component" value="Unassembled WGS sequence"/>
</dbReference>
<protein>
    <submittedName>
        <fullName evidence="2">Uncharacterized protein</fullName>
    </submittedName>
</protein>
<proteinExistence type="predicted"/>
<sequence length="166" mass="19658">MSDYRKHLNKVSLKSKFLNRVKKKSGLAEQFYNKYRYFNSSYLFILTIDYYYTQHTHRKNGFTKQSENLTRGYLRFPEPMRKAIKDRGLKAFCIVSTMIVTVAISRTNYWMPISELSIEKKSQAVKFNELSAILFFEKHITCLINEANVRSTTEFIITGKIKHMQL</sequence>
<evidence type="ECO:0000313" key="3">
    <source>
        <dbReference type="Proteomes" id="UP000075809"/>
    </source>
</evidence>
<keyword evidence="1" id="KW-0472">Membrane</keyword>
<keyword evidence="1" id="KW-0812">Transmembrane</keyword>
<name>A0A151XK85_9HYME</name>
<gene>
    <name evidence="2" type="ORF">ALC60_00340</name>
</gene>
<accession>A0A151XK85</accession>
<organism evidence="2 3">
    <name type="scientific">Mycetomoellerius zeteki</name>
    <dbReference type="NCBI Taxonomy" id="64791"/>
    <lineage>
        <taxon>Eukaryota</taxon>
        <taxon>Metazoa</taxon>
        <taxon>Ecdysozoa</taxon>
        <taxon>Arthropoda</taxon>
        <taxon>Hexapoda</taxon>
        <taxon>Insecta</taxon>
        <taxon>Pterygota</taxon>
        <taxon>Neoptera</taxon>
        <taxon>Endopterygota</taxon>
        <taxon>Hymenoptera</taxon>
        <taxon>Apocrita</taxon>
        <taxon>Aculeata</taxon>
        <taxon>Formicoidea</taxon>
        <taxon>Formicidae</taxon>
        <taxon>Myrmicinae</taxon>
        <taxon>Mycetomoellerius</taxon>
    </lineage>
</organism>
<feature type="transmembrane region" description="Helical" evidence="1">
    <location>
        <begin position="89"/>
        <end position="111"/>
    </location>
</feature>
<dbReference type="EMBL" id="KQ982052">
    <property type="protein sequence ID" value="KYQ60715.1"/>
    <property type="molecule type" value="Genomic_DNA"/>
</dbReference>
<dbReference type="AlphaFoldDB" id="A0A151XK85"/>
<reference evidence="2 3" key="1">
    <citation type="submission" date="2015-09" db="EMBL/GenBank/DDBJ databases">
        <title>Trachymyrmex zeteki WGS genome.</title>
        <authorList>
            <person name="Nygaard S."/>
            <person name="Hu H."/>
            <person name="Boomsma J."/>
            <person name="Zhang G."/>
        </authorList>
    </citation>
    <scope>NUCLEOTIDE SEQUENCE [LARGE SCALE GENOMIC DNA]</scope>
    <source>
        <strain evidence="2">Tzet28-1</strain>
        <tissue evidence="2">Whole body</tissue>
    </source>
</reference>
<evidence type="ECO:0000256" key="1">
    <source>
        <dbReference type="SAM" id="Phobius"/>
    </source>
</evidence>
<keyword evidence="1" id="KW-1133">Transmembrane helix</keyword>